<keyword evidence="4" id="KW-0677">Repeat</keyword>
<dbReference type="eggNOG" id="COG0110">
    <property type="taxonomic scope" value="Bacteria"/>
</dbReference>
<dbReference type="CDD" id="cd03357">
    <property type="entry name" value="LbH_MAT_GAT"/>
    <property type="match status" value="1"/>
</dbReference>
<evidence type="ECO:0000313" key="10">
    <source>
        <dbReference type="Proteomes" id="UP000008952"/>
    </source>
</evidence>
<protein>
    <recommendedName>
        <fullName evidence="7">Nodulation protein L</fullName>
    </recommendedName>
</protein>
<dbReference type="Pfam" id="PF00132">
    <property type="entry name" value="Hexapep"/>
    <property type="match status" value="1"/>
</dbReference>
<dbReference type="PANTHER" id="PTHR23416">
    <property type="entry name" value="SIALIC ACID SYNTHASE-RELATED"/>
    <property type="match status" value="1"/>
</dbReference>
<dbReference type="GO" id="GO:0008374">
    <property type="term" value="F:O-acyltransferase activity"/>
    <property type="evidence" value="ECO:0007669"/>
    <property type="project" value="TreeGrafter"/>
</dbReference>
<dbReference type="Proteomes" id="UP000008952">
    <property type="component" value="Unassembled WGS sequence"/>
</dbReference>
<evidence type="ECO:0000256" key="3">
    <source>
        <dbReference type="ARBA" id="ARBA00022679"/>
    </source>
</evidence>
<evidence type="ECO:0000256" key="6">
    <source>
        <dbReference type="ARBA" id="ARBA00055587"/>
    </source>
</evidence>
<evidence type="ECO:0000313" key="9">
    <source>
        <dbReference type="EMBL" id="EJF90415.1"/>
    </source>
</evidence>
<dbReference type="InterPro" id="IPR024688">
    <property type="entry name" value="Mac_dom"/>
</dbReference>
<sequence>MQTEKEKMIAGAYYDASDPELTRERQNAFSWMKDVNDAFAQDTQSRSTLLKKGLGHVGSNVEIRSPFYCDYGFNIFIDDDVFINFNCTILDVCKVEIGKGTEIAPNVQILTASHSTDAKMREKRLEYGKAITIGKTVWIGAGALILPGITIGDGAVIGAGSVVTKNVDAQAIVVGNPARPIR</sequence>
<proteinExistence type="inferred from homology"/>
<accession>J1K0A5</accession>
<dbReference type="STRING" id="1094558.ME5_00816"/>
<keyword evidence="10" id="KW-1185">Reference proteome</keyword>
<dbReference type="Pfam" id="PF12464">
    <property type="entry name" value="Mac"/>
    <property type="match status" value="1"/>
</dbReference>
<evidence type="ECO:0000256" key="5">
    <source>
        <dbReference type="ARBA" id="ARBA00023315"/>
    </source>
</evidence>
<dbReference type="InterPro" id="IPR018357">
    <property type="entry name" value="Hexapep_transf_CS"/>
</dbReference>
<dbReference type="SMART" id="SM01266">
    <property type="entry name" value="Mac"/>
    <property type="match status" value="1"/>
</dbReference>
<comment type="function">
    <text evidence="6">Acetyltransferase implicated in the O-acetylation of Nod factors.</text>
</comment>
<dbReference type="PANTHER" id="PTHR23416:SF23">
    <property type="entry name" value="ACETYLTRANSFERASE C18B11.09C-RELATED"/>
    <property type="match status" value="1"/>
</dbReference>
<dbReference type="OrthoDB" id="9815592at2"/>
<keyword evidence="2" id="KW-0536">Nodulation</keyword>
<dbReference type="HOGENOM" id="CLU_051638_3_0_5"/>
<dbReference type="InterPro" id="IPR001451">
    <property type="entry name" value="Hexapep"/>
</dbReference>
<dbReference type="SUPFAM" id="SSF51161">
    <property type="entry name" value="Trimeric LpxA-like enzymes"/>
    <property type="match status" value="1"/>
</dbReference>
<dbReference type="RefSeq" id="WP_008038672.1">
    <property type="nucleotide sequence ID" value="NZ_JH725147.1"/>
</dbReference>
<dbReference type="InterPro" id="IPR051159">
    <property type="entry name" value="Hexapeptide_acetyltransf"/>
</dbReference>
<dbReference type="PROSITE" id="PS00101">
    <property type="entry name" value="HEXAPEP_TRANSFERASES"/>
    <property type="match status" value="1"/>
</dbReference>
<evidence type="ECO:0000259" key="8">
    <source>
        <dbReference type="SMART" id="SM01266"/>
    </source>
</evidence>
<dbReference type="PATRIC" id="fig|1094558.3.peg.894"/>
<organism evidence="9 10">
    <name type="scientific">Bartonella tamiae Th239</name>
    <dbReference type="NCBI Taxonomy" id="1094558"/>
    <lineage>
        <taxon>Bacteria</taxon>
        <taxon>Pseudomonadati</taxon>
        <taxon>Pseudomonadota</taxon>
        <taxon>Alphaproteobacteria</taxon>
        <taxon>Hyphomicrobiales</taxon>
        <taxon>Bartonellaceae</taxon>
        <taxon>Bartonella</taxon>
    </lineage>
</organism>
<keyword evidence="5" id="KW-0012">Acyltransferase</keyword>
<comment type="similarity">
    <text evidence="1">Belongs to the transferase hexapeptide repeat family.</text>
</comment>
<dbReference type="AlphaFoldDB" id="J1K0A5"/>
<dbReference type="GO" id="GO:0016407">
    <property type="term" value="F:acetyltransferase activity"/>
    <property type="evidence" value="ECO:0007669"/>
    <property type="project" value="InterPro"/>
</dbReference>
<evidence type="ECO:0000256" key="7">
    <source>
        <dbReference type="ARBA" id="ARBA00067695"/>
    </source>
</evidence>
<evidence type="ECO:0000256" key="2">
    <source>
        <dbReference type="ARBA" id="ARBA00022458"/>
    </source>
</evidence>
<evidence type="ECO:0000256" key="4">
    <source>
        <dbReference type="ARBA" id="ARBA00022737"/>
    </source>
</evidence>
<keyword evidence="3" id="KW-0808">Transferase</keyword>
<dbReference type="Gene3D" id="2.160.10.10">
    <property type="entry name" value="Hexapeptide repeat proteins"/>
    <property type="match status" value="1"/>
</dbReference>
<evidence type="ECO:0000256" key="1">
    <source>
        <dbReference type="ARBA" id="ARBA00007274"/>
    </source>
</evidence>
<dbReference type="FunFam" id="2.160.10.10:FF:000025">
    <property type="entry name" value="Hexapeptide-repeat containing-acetyltransferase"/>
    <property type="match status" value="1"/>
</dbReference>
<reference evidence="9 10" key="1">
    <citation type="submission" date="2012-03" db="EMBL/GenBank/DDBJ databases">
        <title>The Genome Sequence of Bartonella tamiae Th239.</title>
        <authorList>
            <consortium name="The Broad Institute Genome Sequencing Platform"/>
            <consortium name="The Broad Institute Genome Sequencing Center for Infectious Disease"/>
            <person name="Feldgarden M."/>
            <person name="Kirby J."/>
            <person name="Kosoy M."/>
            <person name="Birtles R."/>
            <person name="Probert W.S."/>
            <person name="Chiaraviglio L."/>
            <person name="Young S.K."/>
            <person name="Zeng Q."/>
            <person name="Gargeya S."/>
            <person name="Fitzgerald M."/>
            <person name="Haas B."/>
            <person name="Abouelleil A."/>
            <person name="Alvarado L."/>
            <person name="Arachchi H.M."/>
            <person name="Berlin A."/>
            <person name="Chapman S.B."/>
            <person name="Gearin G."/>
            <person name="Goldberg J."/>
            <person name="Griggs A."/>
            <person name="Gujja S."/>
            <person name="Hansen M."/>
            <person name="Heiman D."/>
            <person name="Howarth C."/>
            <person name="Larimer J."/>
            <person name="Lui A."/>
            <person name="MacDonald P.J.P."/>
            <person name="McCowen C."/>
            <person name="Montmayeur A."/>
            <person name="Murphy C."/>
            <person name="Neiman D."/>
            <person name="Pearson M."/>
            <person name="Priest M."/>
            <person name="Roberts A."/>
            <person name="Saif S."/>
            <person name="Shea T."/>
            <person name="Sisk P."/>
            <person name="Stolte C."/>
            <person name="Sykes S."/>
            <person name="Wortman J."/>
            <person name="Nusbaum C."/>
            <person name="Birren B."/>
        </authorList>
    </citation>
    <scope>NUCLEOTIDE SEQUENCE [LARGE SCALE GENOMIC DNA]</scope>
    <source>
        <strain evidence="9 10">Th239</strain>
    </source>
</reference>
<name>J1K0A5_9HYPH</name>
<gene>
    <name evidence="9" type="ORF">ME5_00816</name>
</gene>
<feature type="domain" description="Maltose/galactoside acetyltransferase" evidence="8">
    <location>
        <begin position="5"/>
        <end position="59"/>
    </location>
</feature>
<comment type="caution">
    <text evidence="9">The sequence shown here is derived from an EMBL/GenBank/DDBJ whole genome shotgun (WGS) entry which is preliminary data.</text>
</comment>
<dbReference type="InterPro" id="IPR011004">
    <property type="entry name" value="Trimer_LpxA-like_sf"/>
</dbReference>
<dbReference type="EMBL" id="AIMB01000007">
    <property type="protein sequence ID" value="EJF90415.1"/>
    <property type="molecule type" value="Genomic_DNA"/>
</dbReference>